<feature type="region of interest" description="Disordered" evidence="7">
    <location>
        <begin position="694"/>
        <end position="713"/>
    </location>
</feature>
<dbReference type="SUPFAM" id="SSF103657">
    <property type="entry name" value="BAR/IMD domain-like"/>
    <property type="match status" value="1"/>
</dbReference>
<keyword evidence="2" id="KW-0479">Metal-binding</keyword>
<evidence type="ECO:0000256" key="3">
    <source>
        <dbReference type="ARBA" id="ARBA00022833"/>
    </source>
</evidence>
<evidence type="ECO:0000259" key="8">
    <source>
        <dbReference type="PROSITE" id="PS50002"/>
    </source>
</evidence>
<comment type="caution">
    <text evidence="11">The sequence shown here is derived from an EMBL/GenBank/DDBJ whole genome shotgun (WGS) entry which is preliminary data.</text>
</comment>
<dbReference type="Gene3D" id="1.25.40.950">
    <property type="match status" value="1"/>
</dbReference>
<dbReference type="InterPro" id="IPR036770">
    <property type="entry name" value="Ankyrin_rpt-contain_sf"/>
</dbReference>
<feature type="compositionally biased region" description="Polar residues" evidence="7">
    <location>
        <begin position="1154"/>
        <end position="1164"/>
    </location>
</feature>
<dbReference type="InterPro" id="IPR038508">
    <property type="entry name" value="ArfGAP_dom_sf"/>
</dbReference>
<dbReference type="Gene3D" id="2.30.29.30">
    <property type="entry name" value="Pleckstrin-homology domain (PH domain)/Phosphotyrosine-binding domain (PTB)"/>
    <property type="match status" value="1"/>
</dbReference>
<dbReference type="InterPro" id="IPR043593">
    <property type="entry name" value="ASAP"/>
</dbReference>
<feature type="region of interest" description="Disordered" evidence="7">
    <location>
        <begin position="990"/>
        <end position="1192"/>
    </location>
</feature>
<feature type="domain" description="PH" evidence="9">
    <location>
        <begin position="313"/>
        <end position="438"/>
    </location>
</feature>
<evidence type="ECO:0000313" key="11">
    <source>
        <dbReference type="EMBL" id="CAL5133939.1"/>
    </source>
</evidence>
<dbReference type="SUPFAM" id="SSF48403">
    <property type="entry name" value="Ankyrin repeat"/>
    <property type="match status" value="2"/>
</dbReference>
<feature type="region of interest" description="Disordered" evidence="7">
    <location>
        <begin position="1274"/>
        <end position="1303"/>
    </location>
</feature>
<proteinExistence type="predicted"/>
<feature type="domain" description="Arf-GAP" evidence="10">
    <location>
        <begin position="565"/>
        <end position="696"/>
    </location>
</feature>
<keyword evidence="1 5" id="KW-0728">SH3 domain</keyword>
<dbReference type="PROSITE" id="PS50003">
    <property type="entry name" value="PH_DOMAIN"/>
    <property type="match status" value="1"/>
</dbReference>
<dbReference type="PRINTS" id="PR00405">
    <property type="entry name" value="REVINTRACTNG"/>
</dbReference>
<dbReference type="GO" id="GO:0005096">
    <property type="term" value="F:GTPase activator activity"/>
    <property type="evidence" value="ECO:0007669"/>
    <property type="project" value="InterPro"/>
</dbReference>
<dbReference type="Gene3D" id="1.10.220.150">
    <property type="entry name" value="Arf GTPase activating protein"/>
    <property type="match status" value="1"/>
</dbReference>
<dbReference type="InterPro" id="IPR027267">
    <property type="entry name" value="AH/BAR_dom_sf"/>
</dbReference>
<evidence type="ECO:0000256" key="4">
    <source>
        <dbReference type="PROSITE-ProRule" id="PRU00023"/>
    </source>
</evidence>
<dbReference type="PANTHER" id="PTHR45854">
    <property type="entry name" value="ASAP FAMILY MEMBER"/>
    <property type="match status" value="1"/>
</dbReference>
<dbReference type="SUPFAM" id="SSF57863">
    <property type="entry name" value="ArfGap/RecO-like zinc finger"/>
    <property type="match status" value="1"/>
</dbReference>
<dbReference type="SMART" id="SM00105">
    <property type="entry name" value="ArfGap"/>
    <property type="match status" value="1"/>
</dbReference>
<accession>A0AAV2TCR9</accession>
<protein>
    <submittedName>
        <fullName evidence="11">Uncharacterized protein</fullName>
    </submittedName>
</protein>
<dbReference type="Pfam" id="PF01412">
    <property type="entry name" value="ArfGap"/>
    <property type="match status" value="1"/>
</dbReference>
<keyword evidence="3" id="KW-0862">Zinc</keyword>
<feature type="compositionally biased region" description="Polar residues" evidence="7">
    <location>
        <begin position="1178"/>
        <end position="1192"/>
    </location>
</feature>
<feature type="compositionally biased region" description="Polar residues" evidence="7">
    <location>
        <begin position="1234"/>
        <end position="1249"/>
    </location>
</feature>
<evidence type="ECO:0000256" key="2">
    <source>
        <dbReference type="ARBA" id="ARBA00022723"/>
    </source>
</evidence>
<dbReference type="InterPro" id="IPR036028">
    <property type="entry name" value="SH3-like_dom_sf"/>
</dbReference>
<dbReference type="Gene3D" id="2.30.30.40">
    <property type="entry name" value="SH3 Domains"/>
    <property type="match status" value="1"/>
</dbReference>
<dbReference type="InterPro" id="IPR011993">
    <property type="entry name" value="PH-like_dom_sf"/>
</dbReference>
<feature type="domain" description="SH3" evidence="8">
    <location>
        <begin position="1408"/>
        <end position="1470"/>
    </location>
</feature>
<dbReference type="SUPFAM" id="SSF50729">
    <property type="entry name" value="PH domain-like"/>
    <property type="match status" value="1"/>
</dbReference>
<dbReference type="InterPro" id="IPR001849">
    <property type="entry name" value="PH_domain"/>
</dbReference>
<reference evidence="11" key="1">
    <citation type="submission" date="2024-06" db="EMBL/GenBank/DDBJ databases">
        <authorList>
            <person name="Liu X."/>
            <person name="Lenzi L."/>
            <person name="Haldenby T S."/>
            <person name="Uol C."/>
        </authorList>
    </citation>
    <scope>NUCLEOTIDE SEQUENCE</scope>
</reference>
<evidence type="ECO:0000259" key="10">
    <source>
        <dbReference type="PROSITE" id="PS50115"/>
    </source>
</evidence>
<gene>
    <name evidence="11" type="ORF">CDAUBV1_LOCUS7153</name>
</gene>
<dbReference type="Pfam" id="PF00023">
    <property type="entry name" value="Ank"/>
    <property type="match status" value="1"/>
</dbReference>
<dbReference type="PRINTS" id="PR00452">
    <property type="entry name" value="SH3DOMAIN"/>
</dbReference>
<feature type="repeat" description="ANK" evidence="4">
    <location>
        <begin position="851"/>
        <end position="875"/>
    </location>
</feature>
<evidence type="ECO:0000256" key="5">
    <source>
        <dbReference type="PROSITE-ProRule" id="PRU00192"/>
    </source>
</evidence>
<keyword evidence="4" id="KW-0040">ANK repeat</keyword>
<dbReference type="Gene3D" id="1.20.1270.60">
    <property type="entry name" value="Arfaptin homology (AH) domain/BAR domain"/>
    <property type="match status" value="1"/>
</dbReference>
<dbReference type="InterPro" id="IPR002110">
    <property type="entry name" value="Ankyrin_rpt"/>
</dbReference>
<dbReference type="Gene3D" id="1.25.40.20">
    <property type="entry name" value="Ankyrin repeat-containing domain"/>
    <property type="match status" value="1"/>
</dbReference>
<dbReference type="PANTHER" id="PTHR45854:SF3">
    <property type="entry name" value="ARFGAP WITH SH3 DOMAIN, ANK REPEAT AND PH DOMAIN-CONTAINING PROTEIN"/>
    <property type="match status" value="1"/>
</dbReference>
<dbReference type="InterPro" id="IPR004148">
    <property type="entry name" value="BAR_dom"/>
</dbReference>
<dbReference type="GO" id="GO:0008270">
    <property type="term" value="F:zinc ion binding"/>
    <property type="evidence" value="ECO:0007669"/>
    <property type="project" value="UniProtKB-KW"/>
</dbReference>
<dbReference type="Pfam" id="PF16746">
    <property type="entry name" value="BAR_3"/>
    <property type="match status" value="1"/>
</dbReference>
<feature type="region of interest" description="Disordered" evidence="7">
    <location>
        <begin position="1227"/>
        <end position="1258"/>
    </location>
</feature>
<dbReference type="InterPro" id="IPR001164">
    <property type="entry name" value="ArfGAP_dom"/>
</dbReference>
<feature type="compositionally biased region" description="Polar residues" evidence="7">
    <location>
        <begin position="1021"/>
        <end position="1030"/>
    </location>
</feature>
<sequence>MPEPLSVDQFISDTLEDVRHPLRANFISKISSVRCTVHQLDEGLENDKNVLLKTRKLFKSVVTSGIGHADNILALCEYMEKLGQFALESNDVNGNDVAASLCKFSVVHRDLANMSKHLMQNMNSIVVFPLETFMQGDLKADLKKPFEKALKDYEWKYDKLRKEKLQVMKDTGIFKPDAFTAEMTEELEKERHKLQWETCEYLIKVNELKSKRSAELLQHLIDFYYAQSHYLRECLGVMEHFGKSMNDLATRVSTLQKLHDAQKRRLVDTREEIRTLLEKESDGTTGRKSRPFGQSQAGVTYAAQPTQINRAYGTKKSGFLLKKSEGKVKRVWQKRRVRIADGELWLYHSDESKPPVRLALLTCQVKLPVDTTGTGPPGTASTMATTEADGSSLSVSTHSNADTKNHFDLVSNSRTYNFQAEDDQEFEEWISVLHNAMQEEFHRAMNGDEQTGGCAGPADSHSATGVVCSRNNNNAGAIANPTAELYSPQTGLQGRYPLTCAIPAGSGGSLGESLPGSEHDLLDSSSPTSRSRDSHISRLGSADALTTDLMHSSACGGGSTELKGRALRSSIQSSLRWCCSGNEVCADCDRPDPEWVSVNLGVFLCLECCGAHRELGVHCSRTQSLMMDDLSLNQLLLPRFVGNRLFNEVFESSLASGIKPKPIDNLGDGSGMLQRRTFIKAKYTDRRYITSTTSSGAISSTGTKSVDTTEDVSSSDALYLPRDPLSERFLRRDLFRAVKTGDLSSLIQVYAEKLDLMTPFQSEDGEGLGGDVQQMTALHVAVEQTRPDVLNRIRALSVGNYRLDPLLDENGSTKKTAAMKNTRSHSSCRLALVEYIIQNSHYSHVQRTNSLGETALHHAGRYGCVDALRLLLQAGGIPTPMLRVTNKMGQTALQLVEEKLGESDPALSDEEREAYSSCLELLKLAENAASLSFTGSISDAKDVSSRPLLFSSSDVADRALAARTTLIEALDQFISVDWNLTDAPTFLSSTSTAIGTKGRTPCHRTASSSQSVPESKHSAERLNSTGFSKSQGDDSEPDRHSLIVKQITFDNSMADDGTGEGNEQNGRYHPHSSYGNILATLPRKKGPAPRPPAHGLHSAGPLEFDPHYESPKPARLHSVPPRDEPRAKSVTNFSSVLPKALGRTVHKLSKHTRNVSNHSTGARKTQSTATSTPQSSAVSEKQQSLASPTEGQDFTADLSRLADLMHSSLYGDKEFSFDSSGLNPFYSPKHEANGSRQKASGQSDTTLPLSPSAKKAYHSNDHIDVLLDVLEEKPAKDQSSPDDAPPVPRPPPVPPKPSVPSSLLYSTLPVRGAARHALRSGNLPSRITPTVTTETKQMRSVLPTTPRLPKPSLFPGIREKPASSPESPPAPTSATTTTTTTTNPRPPPGMFAESESSSLDEPLVADSKLGALLEAIYDCEAEHADELTFRRGEIIQLSARSDDEWWEGFIPNEPWRRGLFPITYVKVFTSSER</sequence>
<evidence type="ECO:0000259" key="9">
    <source>
        <dbReference type="PROSITE" id="PS50003"/>
    </source>
</evidence>
<feature type="compositionally biased region" description="Polar residues" evidence="7">
    <location>
        <begin position="1322"/>
        <end position="1335"/>
    </location>
</feature>
<keyword evidence="6" id="KW-0863">Zinc-finger</keyword>
<dbReference type="PROSITE" id="PS50002">
    <property type="entry name" value="SH3"/>
    <property type="match status" value="1"/>
</dbReference>
<feature type="compositionally biased region" description="Low complexity" evidence="7">
    <location>
        <begin position="1372"/>
        <end position="1383"/>
    </location>
</feature>
<feature type="region of interest" description="Disordered" evidence="7">
    <location>
        <begin position="279"/>
        <end position="298"/>
    </location>
</feature>
<feature type="region of interest" description="Disordered" evidence="7">
    <location>
        <begin position="1316"/>
        <end position="1402"/>
    </location>
</feature>
<dbReference type="InterPro" id="IPR037278">
    <property type="entry name" value="ARFGAP/RecO"/>
</dbReference>
<feature type="compositionally biased region" description="Low complexity" evidence="7">
    <location>
        <begin position="1165"/>
        <end position="1177"/>
    </location>
</feature>
<dbReference type="Pfam" id="PF00169">
    <property type="entry name" value="PH"/>
    <property type="match status" value="1"/>
</dbReference>
<dbReference type="PROSITE" id="PS50115">
    <property type="entry name" value="ARFGAP"/>
    <property type="match status" value="1"/>
</dbReference>
<dbReference type="InterPro" id="IPR001452">
    <property type="entry name" value="SH3_domain"/>
</dbReference>
<feature type="compositionally biased region" description="Pro residues" evidence="7">
    <location>
        <begin position="1283"/>
        <end position="1298"/>
    </location>
</feature>
<dbReference type="PROSITE" id="PS50088">
    <property type="entry name" value="ANK_REPEAT"/>
    <property type="match status" value="1"/>
</dbReference>
<feature type="compositionally biased region" description="Basic residues" evidence="7">
    <location>
        <begin position="1144"/>
        <end position="1153"/>
    </location>
</feature>
<organism evidence="11 12">
    <name type="scientific">Calicophoron daubneyi</name>
    <name type="common">Rumen fluke</name>
    <name type="synonym">Paramphistomum daubneyi</name>
    <dbReference type="NCBI Taxonomy" id="300641"/>
    <lineage>
        <taxon>Eukaryota</taxon>
        <taxon>Metazoa</taxon>
        <taxon>Spiralia</taxon>
        <taxon>Lophotrochozoa</taxon>
        <taxon>Platyhelminthes</taxon>
        <taxon>Trematoda</taxon>
        <taxon>Digenea</taxon>
        <taxon>Plagiorchiida</taxon>
        <taxon>Pronocephalata</taxon>
        <taxon>Paramphistomoidea</taxon>
        <taxon>Paramphistomidae</taxon>
        <taxon>Calicophoron</taxon>
    </lineage>
</organism>
<evidence type="ECO:0000256" key="7">
    <source>
        <dbReference type="SAM" id="MobiDB-lite"/>
    </source>
</evidence>
<dbReference type="CDD" id="cd08834">
    <property type="entry name" value="ArfGap_ASAP"/>
    <property type="match status" value="1"/>
</dbReference>
<dbReference type="SMART" id="SM00233">
    <property type="entry name" value="PH"/>
    <property type="match status" value="1"/>
</dbReference>
<feature type="region of interest" description="Disordered" evidence="7">
    <location>
        <begin position="509"/>
        <end position="537"/>
    </location>
</feature>
<dbReference type="SMART" id="SM00326">
    <property type="entry name" value="SH3"/>
    <property type="match status" value="1"/>
</dbReference>
<dbReference type="Pfam" id="PF00018">
    <property type="entry name" value="SH3_1"/>
    <property type="match status" value="1"/>
</dbReference>
<dbReference type="Proteomes" id="UP001497525">
    <property type="component" value="Unassembled WGS sequence"/>
</dbReference>
<evidence type="ECO:0000256" key="1">
    <source>
        <dbReference type="ARBA" id="ARBA00022443"/>
    </source>
</evidence>
<name>A0AAV2TCR9_CALDB</name>
<dbReference type="SUPFAM" id="SSF50044">
    <property type="entry name" value="SH3-domain"/>
    <property type="match status" value="1"/>
</dbReference>
<dbReference type="PROSITE" id="PS50297">
    <property type="entry name" value="ANK_REP_REGION"/>
    <property type="match status" value="1"/>
</dbReference>
<evidence type="ECO:0000256" key="6">
    <source>
        <dbReference type="PROSITE-ProRule" id="PRU00288"/>
    </source>
</evidence>
<evidence type="ECO:0000313" key="12">
    <source>
        <dbReference type="Proteomes" id="UP001497525"/>
    </source>
</evidence>
<dbReference type="GO" id="GO:0005737">
    <property type="term" value="C:cytoplasm"/>
    <property type="evidence" value="ECO:0007669"/>
    <property type="project" value="InterPro"/>
</dbReference>
<dbReference type="EMBL" id="CAXLJL010000168">
    <property type="protein sequence ID" value="CAL5133939.1"/>
    <property type="molecule type" value="Genomic_DNA"/>
</dbReference>